<dbReference type="Proteomes" id="UP001177260">
    <property type="component" value="Unassembled WGS sequence"/>
</dbReference>
<gene>
    <name evidence="1" type="ORF">N8T08_008395</name>
</gene>
<comment type="caution">
    <text evidence="1">The sequence shown here is derived from an EMBL/GenBank/DDBJ whole genome shotgun (WGS) entry which is preliminary data.</text>
</comment>
<accession>A0ACC3AVM1</accession>
<organism evidence="1 2">
    <name type="scientific">Aspergillus melleus</name>
    <dbReference type="NCBI Taxonomy" id="138277"/>
    <lineage>
        <taxon>Eukaryota</taxon>
        <taxon>Fungi</taxon>
        <taxon>Dikarya</taxon>
        <taxon>Ascomycota</taxon>
        <taxon>Pezizomycotina</taxon>
        <taxon>Eurotiomycetes</taxon>
        <taxon>Eurotiomycetidae</taxon>
        <taxon>Eurotiales</taxon>
        <taxon>Aspergillaceae</taxon>
        <taxon>Aspergillus</taxon>
        <taxon>Aspergillus subgen. Circumdati</taxon>
    </lineage>
</organism>
<evidence type="ECO:0000313" key="2">
    <source>
        <dbReference type="Proteomes" id="UP001177260"/>
    </source>
</evidence>
<evidence type="ECO:0000313" key="1">
    <source>
        <dbReference type="EMBL" id="KAK1141882.1"/>
    </source>
</evidence>
<sequence length="1547" mass="171836">MTALLSLPNEILHRVAYYADREELLQLRLVCRSLSNVTRRRLFQYACVVPTDESCEKFEAILNDPSLASCVTKVYLDTANWDHVSFEPIRGTLRSGADIDKDIDVEEYDDDEGEELFLPRRYSDLFNRLKELPRLQGAVLRFAHECYGPISLVSLWYDCQQEPPFRESVLRSFMESLASLPRPIQELGVRDLQNINQTDGTIVENTRKVLGGLSTLRLNITNEHSEGNGENDLTHAEPHQFFSELPSFWLQPTLANLQHLTLYSSNYFGFFPKFDPTGLHFPQLQTLALGNHAFVHDSQLDWILSHADTLTELYLDDCPILYEVAIYENEQTYLDPATFGSKAGLGERHYAAYDKRWHDYFNAFNDKLPHLRHFRVGHCPHWWDEQTTPFEQEQHIKALEAEPSRLASGLAPRLRTFPIGHRHSLVGSDKIMRTKASRFPLKLGGALTAASSYTWTGASLVGPKSRSYTFSRIPQNDPKLRNGPEHDLDRAILSGNHDVAQRLLALANEDGSDNDSDRYRRVEMAVIQNDPRMLQIILSNGGLVSTRLQQALSAVLRGSHRNATSHFTGIQPRAIFRPALIQQPCTDDAVREQLLSLLSRNQDTVICLRSHILVKKEESNLRKPLRDGLRRLIKVSGRGVGGEVDSCEVLRKAVANGDYEKAKLLLDEGVDINKGRTPSCTPLLEAVKMGDERMIQLMLQNQENVDVRNENGTKALELAIRQNNHRVVNMLLSRDVTVAGRCGVPSSVFEAAVRKGSPPIVTTLLEHGADVNIKGRNGFTPLEVAVVLGECTITELLIRHGADMNVGHGAPLRDAVWRGDVALTKMLLDWGADINAQGPKKHLALETAVLNGDQELALLLLSKGSDVTKCGRSNRTVLDTAINRGDEAMRALLANASIQSNDTASIPVRPGRLSLSEPVSCAWEIPSVLGVRNGSGHMLAGALTLVAVKRHVEAWRCEDYVKATYGSPGIELLRSLMEALDSPHGVFDSNDVSIRTTPTQVTIVKASHEMMIDALFWICLAVRLPVKGSVTLSTGYLDCGREKAFVLRPLFTPPENKAKCWYGLFNSAVIVKDHGVDPPDENCLEVDFSTMVTLSAVEYTVRVGSGLVLMGYSTALIPVQLLDDDTILWHLETCPHENQFKTNELGATEKGWLQTLDVEFLKTKKARIGWCPEVVSLLGTSRLPPTVSWSDAQDKPTTWHWRGANLQFIAQAASPIQIGAQAGATFELVTNSVRYSPSTNYLNLLRSTTKQQILLYDTTSKRAYMVSLLSVLLHMAVVYHAGLDSDQSFPYAAAQSDGAQASLEILQQNGGRVIERQAEHRLTVRDLIMGFSSNLAKLPLQKPGKDKIYGYEFMDIVHTSPISELKRVSISKKSVPWRGLLGHLPCLFCSDLGDAIIGPRSTAPAAPCNSLPVGQDYLAAPVRCMNELARKSGDRGAASSRALPGGLFWNISGNPFAYCSHDPQSGIHCWHDGFLLQDIRTKRDLDIRPGANIPADGAVVFGRQRGQSRDLRRKSLRPVRNPVSGYVLRPPLLPFSIRGIWEVIGLD</sequence>
<keyword evidence="2" id="KW-1185">Reference proteome</keyword>
<protein>
    <submittedName>
        <fullName evidence="1">Uncharacterized protein</fullName>
    </submittedName>
</protein>
<proteinExistence type="predicted"/>
<dbReference type="EMBL" id="JAOPJF010000058">
    <property type="protein sequence ID" value="KAK1141882.1"/>
    <property type="molecule type" value="Genomic_DNA"/>
</dbReference>
<reference evidence="1 2" key="1">
    <citation type="journal article" date="2023" name="ACS Omega">
        <title>Identification of the Neoaspergillic Acid Biosynthesis Gene Cluster by Establishing an In Vitro CRISPR-Ribonucleoprotein Genetic System in Aspergillus melleus.</title>
        <authorList>
            <person name="Yuan B."/>
            <person name="Grau M.F."/>
            <person name="Murata R.M."/>
            <person name="Torok T."/>
            <person name="Venkateswaran K."/>
            <person name="Stajich J.E."/>
            <person name="Wang C.C.C."/>
        </authorList>
    </citation>
    <scope>NUCLEOTIDE SEQUENCE [LARGE SCALE GENOMIC DNA]</scope>
    <source>
        <strain evidence="1 2">IMV 1140</strain>
    </source>
</reference>
<name>A0ACC3AVM1_9EURO</name>